<evidence type="ECO:0000256" key="1">
    <source>
        <dbReference type="SAM" id="MobiDB-lite"/>
    </source>
</evidence>
<dbReference type="AlphaFoldDB" id="A0A6N9YNB4"/>
<sequence length="580" mass="61264">MALTEDFDGDELPAEWTVSSPLGGETVTVSDSRVHITLPAGTSYDSIHPNGPNDNSAGIEHALLPGGGLDLAIQCDTDISNTRGLGFTAVVKSDTEADAVRCSFYASNSATNLAALVYAFLRAGGSGDAASTAGFPGANTYAHPWMRIAFDPSTGTWTGHSSPDGVNWAQQFEHVKAFTPTRIKIGLTSTNPNPGGTLRIQKVVDLLARGSTDARDPLPARNPVTLFSWDGTGAQLPAEMIDDSAGDGGAIVLQAGVDGTARFAQDMDVDGSRARIEWAGPLVTEGGVLARIRHAAAGTQAFGVVGLGIDTGNPGDQYSRGPGYIHESHGGTSRRIIRVDELDLSSVGKLGFEAPYGWLATLTDTSMVGDWWWVRVERHGRRIRMRDWLHGDPEPDTWRIDAQDQVQDGPYGVALGYAHNDGATQSGLRHLDVAELELYELAPDEEPSERDTTSWARATTVTADRAGTGERTTHTHTGPTATRPERDGTGSRHATFTARPAHARAGGGAGRAERAATTTAATAATTTGRSGAGIRHATTTARSAATNADATSHQASLPPPWRTFAIRHDERVFAITGSHP</sequence>
<protein>
    <submittedName>
        <fullName evidence="2">Uncharacterized protein</fullName>
    </submittedName>
</protein>
<evidence type="ECO:0000313" key="2">
    <source>
        <dbReference type="EMBL" id="NED96435.1"/>
    </source>
</evidence>
<feature type="region of interest" description="Disordered" evidence="1">
    <location>
        <begin position="441"/>
        <end position="561"/>
    </location>
</feature>
<gene>
    <name evidence="2" type="ORF">G1H11_14085</name>
</gene>
<dbReference type="Proteomes" id="UP000469185">
    <property type="component" value="Unassembled WGS sequence"/>
</dbReference>
<feature type="compositionally biased region" description="Low complexity" evidence="1">
    <location>
        <begin position="515"/>
        <end position="551"/>
    </location>
</feature>
<proteinExistence type="predicted"/>
<keyword evidence="3" id="KW-1185">Reference proteome</keyword>
<feature type="compositionally biased region" description="Polar residues" evidence="1">
    <location>
        <begin position="453"/>
        <end position="462"/>
    </location>
</feature>
<comment type="caution">
    <text evidence="2">The sequence shown here is derived from an EMBL/GenBank/DDBJ whole genome shotgun (WGS) entry which is preliminary data.</text>
</comment>
<organism evidence="2 3">
    <name type="scientific">Phytoactinopolyspora alkaliphila</name>
    <dbReference type="NCBI Taxonomy" id="1783498"/>
    <lineage>
        <taxon>Bacteria</taxon>
        <taxon>Bacillati</taxon>
        <taxon>Actinomycetota</taxon>
        <taxon>Actinomycetes</taxon>
        <taxon>Jiangellales</taxon>
        <taxon>Jiangellaceae</taxon>
        <taxon>Phytoactinopolyspora</taxon>
    </lineage>
</organism>
<dbReference type="EMBL" id="JAAGOB010000007">
    <property type="protein sequence ID" value="NED96435.1"/>
    <property type="molecule type" value="Genomic_DNA"/>
</dbReference>
<reference evidence="2 3" key="1">
    <citation type="submission" date="2020-02" db="EMBL/GenBank/DDBJ databases">
        <authorList>
            <person name="Li X.-J."/>
            <person name="Feng X.-M."/>
        </authorList>
    </citation>
    <scope>NUCLEOTIDE SEQUENCE [LARGE SCALE GENOMIC DNA]</scope>
    <source>
        <strain evidence="2 3">CGMCC 4.7225</strain>
    </source>
</reference>
<evidence type="ECO:0000313" key="3">
    <source>
        <dbReference type="Proteomes" id="UP000469185"/>
    </source>
</evidence>
<name>A0A6N9YNB4_9ACTN</name>
<feature type="region of interest" description="Disordered" evidence="1">
    <location>
        <begin position="1"/>
        <end position="23"/>
    </location>
</feature>
<accession>A0A6N9YNB4</accession>
<dbReference type="RefSeq" id="WP_163819224.1">
    <property type="nucleotide sequence ID" value="NZ_JAAGOB010000007.1"/>
</dbReference>
<feature type="compositionally biased region" description="Acidic residues" evidence="1">
    <location>
        <begin position="1"/>
        <end position="13"/>
    </location>
</feature>